<evidence type="ECO:0000256" key="12">
    <source>
        <dbReference type="RuleBase" id="RU003862"/>
    </source>
</evidence>
<evidence type="ECO:0000313" key="14">
    <source>
        <dbReference type="Proteomes" id="UP001600894"/>
    </source>
</evidence>
<organism evidence="13 14">
    <name type="scientific">Enterocloster alcoholdehydrogenati</name>
    <dbReference type="NCBI Taxonomy" id="2547410"/>
    <lineage>
        <taxon>Bacteria</taxon>
        <taxon>Bacillati</taxon>
        <taxon>Bacillota</taxon>
        <taxon>Clostridia</taxon>
        <taxon>Lachnospirales</taxon>
        <taxon>Lachnospiraceae</taxon>
        <taxon>Enterocloster</taxon>
    </lineage>
</organism>
<comment type="pathway">
    <text evidence="10">Amino-acid biosynthesis; L-methionine biosynthesis via de novo pathway.</text>
</comment>
<dbReference type="Proteomes" id="UP001600894">
    <property type="component" value="Unassembled WGS sequence"/>
</dbReference>
<dbReference type="SUPFAM" id="SSF51730">
    <property type="entry name" value="FAD-linked oxidoreductase"/>
    <property type="match status" value="1"/>
</dbReference>
<dbReference type="EC" id="1.5.1.54" evidence="12"/>
<evidence type="ECO:0000256" key="11">
    <source>
        <dbReference type="ARBA" id="ARBA00048628"/>
    </source>
</evidence>
<keyword evidence="6 12" id="KW-0274">FAD</keyword>
<evidence type="ECO:0000256" key="3">
    <source>
        <dbReference type="ARBA" id="ARBA00006743"/>
    </source>
</evidence>
<dbReference type="NCBIfam" id="TIGR00676">
    <property type="entry name" value="fadh2"/>
    <property type="match status" value="1"/>
</dbReference>
<dbReference type="PANTHER" id="PTHR45754">
    <property type="entry name" value="METHYLENETETRAHYDROFOLATE REDUCTASE"/>
    <property type="match status" value="1"/>
</dbReference>
<evidence type="ECO:0000256" key="6">
    <source>
        <dbReference type="ARBA" id="ARBA00022827"/>
    </source>
</evidence>
<dbReference type="InterPro" id="IPR003171">
    <property type="entry name" value="Mehydrof_redctse-like"/>
</dbReference>
<evidence type="ECO:0000256" key="2">
    <source>
        <dbReference type="ARBA" id="ARBA00004777"/>
    </source>
</evidence>
<evidence type="ECO:0000256" key="5">
    <source>
        <dbReference type="ARBA" id="ARBA00022630"/>
    </source>
</evidence>
<comment type="cofactor">
    <cofactor evidence="1 12">
        <name>FAD</name>
        <dbReference type="ChEBI" id="CHEBI:57692"/>
    </cofactor>
</comment>
<dbReference type="Gene3D" id="3.20.20.220">
    <property type="match status" value="1"/>
</dbReference>
<evidence type="ECO:0000256" key="4">
    <source>
        <dbReference type="ARBA" id="ARBA00022605"/>
    </source>
</evidence>
<dbReference type="InterPro" id="IPR029041">
    <property type="entry name" value="FAD-linked_oxidoreductase-like"/>
</dbReference>
<dbReference type="Pfam" id="PF02219">
    <property type="entry name" value="MTHFR"/>
    <property type="match status" value="1"/>
</dbReference>
<reference evidence="13 14" key="1">
    <citation type="submission" date="2024-04" db="EMBL/GenBank/DDBJ databases">
        <title>Defined microbial consortia suppress multidrug-resistant proinflammatory Enterobacteriaceae via ecological control.</title>
        <authorList>
            <person name="Furuichi M."/>
            <person name="Kawaguchi T."/>
            <person name="Pust M."/>
            <person name="Yasuma K."/>
            <person name="Plichta D."/>
            <person name="Hasegawa N."/>
            <person name="Ohya T."/>
            <person name="Bhattarai S."/>
            <person name="Sasajima S."/>
            <person name="Aoto Y."/>
            <person name="Tuganbaev T."/>
            <person name="Yaginuma M."/>
            <person name="Ueda M."/>
            <person name="Okahashi N."/>
            <person name="Amafuji K."/>
            <person name="Kiridooshi Y."/>
            <person name="Sugita K."/>
            <person name="Strazar M."/>
            <person name="Skelly A."/>
            <person name="Suda W."/>
            <person name="Hattori M."/>
            <person name="Nakamoto N."/>
            <person name="Caballero S."/>
            <person name="Norman J."/>
            <person name="Olle B."/>
            <person name="Tanoue T."/>
            <person name="Arita M."/>
            <person name="Bucci V."/>
            <person name="Atarashi K."/>
            <person name="Xavier R."/>
            <person name="Honda K."/>
        </authorList>
    </citation>
    <scope>NUCLEOTIDE SEQUENCE [LARGE SCALE GENOMIC DNA]</scope>
    <source>
        <strain evidence="14">f13</strain>
    </source>
</reference>
<comment type="caution">
    <text evidence="13">The sequence shown here is derived from an EMBL/GenBank/DDBJ whole genome shotgun (WGS) entry which is preliminary data.</text>
</comment>
<evidence type="ECO:0000256" key="1">
    <source>
        <dbReference type="ARBA" id="ARBA00001974"/>
    </source>
</evidence>
<keyword evidence="7 12" id="KW-0560">Oxidoreductase</keyword>
<keyword evidence="14" id="KW-1185">Reference proteome</keyword>
<name>A0ABQ0B0D9_9FIRM</name>
<keyword evidence="5 12" id="KW-0285">Flavoprotein</keyword>
<dbReference type="CDD" id="cd00537">
    <property type="entry name" value="MTHFR"/>
    <property type="match status" value="1"/>
</dbReference>
<sequence>MKIRDILAEGKPTLSFEVFPPKTQDAFASVERAAEEIAKLDPAFMSVTYGAGGGTSDYTVKIASELQKTCGVTPLAHLTCVSSTREKVHRVLEELKAHKIENILALRGDIPQDGNTPKVYHYASELIREIREAGDFCIGAACYPEGHVESANKTVDMDYLKEKVEAGCDFVTTQMFFDNSILYSYLYRIREKGITVPVIAGIMPITNVKQVKRSIQMSGCYMPARFMSLVDKFGDDPAAMKQAGIAYATDQIIDLIANGIRGIHVYTMNKPDVAAKIRENLSDIIK</sequence>
<proteinExistence type="inferred from homology"/>
<comment type="pathway">
    <text evidence="2 12">One-carbon metabolism; tetrahydrofolate interconversion.</text>
</comment>
<accession>A0ABQ0B0D9</accession>
<dbReference type="EMBL" id="BAABXL010000001">
    <property type="protein sequence ID" value="GAA6269722.1"/>
    <property type="molecule type" value="Genomic_DNA"/>
</dbReference>
<dbReference type="RefSeq" id="WP_176254523.1">
    <property type="nucleotide sequence ID" value="NZ_BAABXL010000001.1"/>
</dbReference>
<gene>
    <name evidence="13" type="primary">metF</name>
    <name evidence="13" type="ORF">F130042H8_27820</name>
</gene>
<evidence type="ECO:0000313" key="13">
    <source>
        <dbReference type="EMBL" id="GAA6269722.1"/>
    </source>
</evidence>
<keyword evidence="9" id="KW-0486">Methionine biosynthesis</keyword>
<evidence type="ECO:0000256" key="7">
    <source>
        <dbReference type="ARBA" id="ARBA00023002"/>
    </source>
</evidence>
<dbReference type="InterPro" id="IPR004620">
    <property type="entry name" value="MTHF_reductase_bac"/>
</dbReference>
<protein>
    <recommendedName>
        <fullName evidence="12">Methylenetetrahydrofolate reductase</fullName>
        <ecNumber evidence="12">1.5.1.54</ecNumber>
    </recommendedName>
</protein>
<comment type="catalytic activity">
    <reaction evidence="11">
        <text>(6S)-5-methyl-5,6,7,8-tetrahydrofolate + NAD(+) = (6R)-5,10-methylene-5,6,7,8-tetrahydrofolate + NADH + H(+)</text>
        <dbReference type="Rhea" id="RHEA:19821"/>
        <dbReference type="ChEBI" id="CHEBI:15378"/>
        <dbReference type="ChEBI" id="CHEBI:15636"/>
        <dbReference type="ChEBI" id="CHEBI:18608"/>
        <dbReference type="ChEBI" id="CHEBI:57540"/>
        <dbReference type="ChEBI" id="CHEBI:57945"/>
        <dbReference type="EC" id="1.5.1.54"/>
    </reaction>
    <physiologicalReaction direction="right-to-left" evidence="11">
        <dbReference type="Rhea" id="RHEA:19823"/>
    </physiologicalReaction>
</comment>
<keyword evidence="4" id="KW-0028">Amino-acid biosynthesis</keyword>
<dbReference type="PANTHER" id="PTHR45754:SF3">
    <property type="entry name" value="METHYLENETETRAHYDROFOLATE REDUCTASE (NADPH)"/>
    <property type="match status" value="1"/>
</dbReference>
<comment type="similarity">
    <text evidence="3 12">Belongs to the methylenetetrahydrofolate reductase family.</text>
</comment>
<evidence type="ECO:0000256" key="9">
    <source>
        <dbReference type="ARBA" id="ARBA00023167"/>
    </source>
</evidence>
<evidence type="ECO:0000256" key="10">
    <source>
        <dbReference type="ARBA" id="ARBA00034478"/>
    </source>
</evidence>
<keyword evidence="8" id="KW-0520">NAD</keyword>
<evidence type="ECO:0000256" key="8">
    <source>
        <dbReference type="ARBA" id="ARBA00023027"/>
    </source>
</evidence>